<evidence type="ECO:0000313" key="1">
    <source>
        <dbReference type="EMBL" id="KDO19918.1"/>
    </source>
</evidence>
<name>A0A067BNU5_SAPPC</name>
<dbReference type="RefSeq" id="XP_012209358.1">
    <property type="nucleotide sequence ID" value="XM_012353968.1"/>
</dbReference>
<organism evidence="1 2">
    <name type="scientific">Saprolegnia parasitica (strain CBS 223.65)</name>
    <dbReference type="NCBI Taxonomy" id="695850"/>
    <lineage>
        <taxon>Eukaryota</taxon>
        <taxon>Sar</taxon>
        <taxon>Stramenopiles</taxon>
        <taxon>Oomycota</taxon>
        <taxon>Saprolegniomycetes</taxon>
        <taxon>Saprolegniales</taxon>
        <taxon>Saprolegniaceae</taxon>
        <taxon>Saprolegnia</taxon>
    </lineage>
</organism>
<dbReference type="VEuPathDB" id="FungiDB:SPRG_14826"/>
<proteinExistence type="predicted"/>
<protein>
    <submittedName>
        <fullName evidence="1">Uncharacterized protein</fullName>
    </submittedName>
</protein>
<evidence type="ECO:0000313" key="2">
    <source>
        <dbReference type="Proteomes" id="UP000030745"/>
    </source>
</evidence>
<dbReference type="KEGG" id="spar:SPRG_14826"/>
<accession>A0A067BNU5</accession>
<dbReference type="GeneID" id="24136611"/>
<dbReference type="AlphaFoldDB" id="A0A067BNU5"/>
<dbReference type="OrthoDB" id="72934at2759"/>
<dbReference type="Proteomes" id="UP000030745">
    <property type="component" value="Unassembled WGS sequence"/>
</dbReference>
<gene>
    <name evidence="1" type="ORF">SPRG_14826</name>
</gene>
<reference evidence="1 2" key="1">
    <citation type="journal article" date="2013" name="PLoS Genet.">
        <title>Distinctive expansion of potential virulence genes in the genome of the oomycete fish pathogen Saprolegnia parasitica.</title>
        <authorList>
            <person name="Jiang R.H."/>
            <person name="de Bruijn I."/>
            <person name="Haas B.J."/>
            <person name="Belmonte R."/>
            <person name="Lobach L."/>
            <person name="Christie J."/>
            <person name="van den Ackerveken G."/>
            <person name="Bottin A."/>
            <person name="Bulone V."/>
            <person name="Diaz-Moreno S.M."/>
            <person name="Dumas B."/>
            <person name="Fan L."/>
            <person name="Gaulin E."/>
            <person name="Govers F."/>
            <person name="Grenville-Briggs L.J."/>
            <person name="Horner N.R."/>
            <person name="Levin J.Z."/>
            <person name="Mammella M."/>
            <person name="Meijer H.J."/>
            <person name="Morris P."/>
            <person name="Nusbaum C."/>
            <person name="Oome S."/>
            <person name="Phillips A.J."/>
            <person name="van Rooyen D."/>
            <person name="Rzeszutek E."/>
            <person name="Saraiva M."/>
            <person name="Secombes C.J."/>
            <person name="Seidl M.F."/>
            <person name="Snel B."/>
            <person name="Stassen J.H."/>
            <person name="Sykes S."/>
            <person name="Tripathy S."/>
            <person name="van den Berg H."/>
            <person name="Vega-Arreguin J.C."/>
            <person name="Wawra S."/>
            <person name="Young S.K."/>
            <person name="Zeng Q."/>
            <person name="Dieguez-Uribeondo J."/>
            <person name="Russ C."/>
            <person name="Tyler B.M."/>
            <person name="van West P."/>
        </authorList>
    </citation>
    <scope>NUCLEOTIDE SEQUENCE [LARGE SCALE GENOMIC DNA]</scope>
    <source>
        <strain evidence="1 2">CBS 223.65</strain>
    </source>
</reference>
<keyword evidence="2" id="KW-1185">Reference proteome</keyword>
<dbReference type="EMBL" id="KK583329">
    <property type="protein sequence ID" value="KDO19918.1"/>
    <property type="molecule type" value="Genomic_DNA"/>
</dbReference>
<sequence length="77" mass="8810">MATKRPTLHLHYSEEATKAGFDRAIAKMQAALDLDPATHCNAALLHKALRYRRKSHVGAATTNELYDRWGVKWHKRI</sequence>